<accession>A0A0A8ZIV1</accession>
<dbReference type="AlphaFoldDB" id="A0A0A8ZIV1"/>
<name>A0A0A8ZIV1_ARUDO</name>
<sequence>MCYISTTVQYASCLIRQLLASWNVPWIFLTVLEI</sequence>
<reference evidence="1" key="1">
    <citation type="submission" date="2014-09" db="EMBL/GenBank/DDBJ databases">
        <authorList>
            <person name="Magalhaes I.L.F."/>
            <person name="Oliveira U."/>
            <person name="Santos F.R."/>
            <person name="Vidigal T.H.D.A."/>
            <person name="Brescovit A.D."/>
            <person name="Santos A.J."/>
        </authorList>
    </citation>
    <scope>NUCLEOTIDE SEQUENCE</scope>
    <source>
        <tissue evidence="1">Shoot tissue taken approximately 20 cm above the soil surface</tissue>
    </source>
</reference>
<reference evidence="1" key="2">
    <citation type="journal article" date="2015" name="Data Brief">
        <title>Shoot transcriptome of the giant reed, Arundo donax.</title>
        <authorList>
            <person name="Barrero R.A."/>
            <person name="Guerrero F.D."/>
            <person name="Moolhuijzen P."/>
            <person name="Goolsby J.A."/>
            <person name="Tidwell J."/>
            <person name="Bellgard S.E."/>
            <person name="Bellgard M.I."/>
        </authorList>
    </citation>
    <scope>NUCLEOTIDE SEQUENCE</scope>
    <source>
        <tissue evidence="1">Shoot tissue taken approximately 20 cm above the soil surface</tissue>
    </source>
</reference>
<organism evidence="1">
    <name type="scientific">Arundo donax</name>
    <name type="common">Giant reed</name>
    <name type="synonym">Donax arundinaceus</name>
    <dbReference type="NCBI Taxonomy" id="35708"/>
    <lineage>
        <taxon>Eukaryota</taxon>
        <taxon>Viridiplantae</taxon>
        <taxon>Streptophyta</taxon>
        <taxon>Embryophyta</taxon>
        <taxon>Tracheophyta</taxon>
        <taxon>Spermatophyta</taxon>
        <taxon>Magnoliopsida</taxon>
        <taxon>Liliopsida</taxon>
        <taxon>Poales</taxon>
        <taxon>Poaceae</taxon>
        <taxon>PACMAD clade</taxon>
        <taxon>Arundinoideae</taxon>
        <taxon>Arundineae</taxon>
        <taxon>Arundo</taxon>
    </lineage>
</organism>
<protein>
    <submittedName>
        <fullName evidence="1">Uncharacterized protein</fullName>
    </submittedName>
</protein>
<proteinExistence type="predicted"/>
<dbReference type="EMBL" id="GBRH01263088">
    <property type="protein sequence ID" value="JAD34807.1"/>
    <property type="molecule type" value="Transcribed_RNA"/>
</dbReference>
<evidence type="ECO:0000313" key="1">
    <source>
        <dbReference type="EMBL" id="JAD34807.1"/>
    </source>
</evidence>